<organism evidence="1 2">
    <name type="scientific">Dryococelus australis</name>
    <dbReference type="NCBI Taxonomy" id="614101"/>
    <lineage>
        <taxon>Eukaryota</taxon>
        <taxon>Metazoa</taxon>
        <taxon>Ecdysozoa</taxon>
        <taxon>Arthropoda</taxon>
        <taxon>Hexapoda</taxon>
        <taxon>Insecta</taxon>
        <taxon>Pterygota</taxon>
        <taxon>Neoptera</taxon>
        <taxon>Polyneoptera</taxon>
        <taxon>Phasmatodea</taxon>
        <taxon>Verophasmatodea</taxon>
        <taxon>Anareolatae</taxon>
        <taxon>Phasmatidae</taxon>
        <taxon>Eurycanthinae</taxon>
        <taxon>Dryococelus</taxon>
    </lineage>
</organism>
<name>A0ABQ9GAR4_9NEOP</name>
<gene>
    <name evidence="1" type="ORF">PR048_028506</name>
</gene>
<dbReference type="EMBL" id="JARBHB010000013">
    <property type="protein sequence ID" value="KAJ8869515.1"/>
    <property type="molecule type" value="Genomic_DNA"/>
</dbReference>
<comment type="caution">
    <text evidence="1">The sequence shown here is derived from an EMBL/GenBank/DDBJ whole genome shotgun (WGS) entry which is preliminary data.</text>
</comment>
<protein>
    <submittedName>
        <fullName evidence="1">Uncharacterized protein</fullName>
    </submittedName>
</protein>
<keyword evidence="2" id="KW-1185">Reference proteome</keyword>
<evidence type="ECO:0000313" key="2">
    <source>
        <dbReference type="Proteomes" id="UP001159363"/>
    </source>
</evidence>
<reference evidence="1 2" key="1">
    <citation type="submission" date="2023-02" db="EMBL/GenBank/DDBJ databases">
        <title>LHISI_Scaffold_Assembly.</title>
        <authorList>
            <person name="Stuart O.P."/>
            <person name="Cleave R."/>
            <person name="Magrath M.J.L."/>
            <person name="Mikheyev A.S."/>
        </authorList>
    </citation>
    <scope>NUCLEOTIDE SEQUENCE [LARGE SCALE GENOMIC DNA]</scope>
    <source>
        <strain evidence="1">Daus_M_001</strain>
        <tissue evidence="1">Leg muscle</tissue>
    </source>
</reference>
<evidence type="ECO:0000313" key="1">
    <source>
        <dbReference type="EMBL" id="KAJ8869515.1"/>
    </source>
</evidence>
<sequence length="148" mass="17143">MLRCLHRIICDSSKLTQLNTLSATKKVNLDIENKLHLKMAEAITKFKQKYDMRAKDGTVTCITFDFMQNLPLPYMKSKTVYYSKQLWYVYGVHNLADDSAPMYHYLEHEETQKCNELDLISNGCPGQNNLTIVVLIYTHMGRIICTTL</sequence>
<proteinExistence type="predicted"/>
<dbReference type="Proteomes" id="UP001159363">
    <property type="component" value="Chromosome 12"/>
</dbReference>
<accession>A0ABQ9GAR4</accession>